<dbReference type="EMBL" id="SNZF01000008">
    <property type="protein sequence ID" value="TDR35685.1"/>
    <property type="molecule type" value="Genomic_DNA"/>
</dbReference>
<proteinExistence type="predicted"/>
<dbReference type="RefSeq" id="WP_245514541.1">
    <property type="nucleotide sequence ID" value="NZ_SNZF01000008.1"/>
</dbReference>
<sequence length="355" mass="40451">MGDIKSINYPDPLQQSDLSRLTTLEMLRCDWDARRVLSRRRREDKELGYVRIYLLGGGPVRPLTGNDLPLIFLTHNDRRFVRSFLAHYRALGVTRFICVDDASADGTREALLAEPDVDVFGSTVRYRDARRGRIWRELLFAIYGPDRWYLNVDSDEYLVYEDCDHRTLPDLIEALERRGIERCPAPMLDAYPPGTIAAATFEGLDDIMPWQVASSIDGGGYRLTKERRALSLAGGMRERVFDAGLELMKYPLIYWRQGYSLGVSIHQPLPYRHNFAPIFGALLHFKFFNDAASMARKAIADQQYFNNAQAYNAIAQVLDTSDEVSFISPQSFSYAGPNDLIDRGFMQSPFLFSGS</sequence>
<gene>
    <name evidence="1" type="ORF">DES43_108110</name>
</gene>
<organism evidence="1 2">
    <name type="scientific">Aquamicrobium defluvii</name>
    <dbReference type="NCBI Taxonomy" id="69279"/>
    <lineage>
        <taxon>Bacteria</taxon>
        <taxon>Pseudomonadati</taxon>
        <taxon>Pseudomonadota</taxon>
        <taxon>Alphaproteobacteria</taxon>
        <taxon>Hyphomicrobiales</taxon>
        <taxon>Phyllobacteriaceae</taxon>
        <taxon>Aquamicrobium</taxon>
    </lineage>
</organism>
<dbReference type="Proteomes" id="UP000294958">
    <property type="component" value="Unassembled WGS sequence"/>
</dbReference>
<keyword evidence="1" id="KW-0808">Transferase</keyword>
<dbReference type="SUPFAM" id="SSF53448">
    <property type="entry name" value="Nucleotide-diphospho-sugar transferases"/>
    <property type="match status" value="1"/>
</dbReference>
<dbReference type="InterPro" id="IPR029044">
    <property type="entry name" value="Nucleotide-diphossugar_trans"/>
</dbReference>
<protein>
    <submittedName>
        <fullName evidence="1">Glycosyl transferase family 2</fullName>
    </submittedName>
</protein>
<name>A0A4R6YH27_9HYPH</name>
<keyword evidence="2" id="KW-1185">Reference proteome</keyword>
<evidence type="ECO:0000313" key="1">
    <source>
        <dbReference type="EMBL" id="TDR35685.1"/>
    </source>
</evidence>
<reference evidence="1 2" key="1">
    <citation type="submission" date="2019-03" db="EMBL/GenBank/DDBJ databases">
        <title>Genomic Encyclopedia of Type Strains, Phase IV (KMG-IV): sequencing the most valuable type-strain genomes for metagenomic binning, comparative biology and taxonomic classification.</title>
        <authorList>
            <person name="Goeker M."/>
        </authorList>
    </citation>
    <scope>NUCLEOTIDE SEQUENCE [LARGE SCALE GENOMIC DNA]</scope>
    <source>
        <strain evidence="1 2">DSM 11603</strain>
    </source>
</reference>
<accession>A0A4R6YH27</accession>
<dbReference type="Pfam" id="PF13704">
    <property type="entry name" value="Glyco_tranf_2_4"/>
    <property type="match status" value="1"/>
</dbReference>
<evidence type="ECO:0000313" key="2">
    <source>
        <dbReference type="Proteomes" id="UP000294958"/>
    </source>
</evidence>
<dbReference type="GO" id="GO:0016740">
    <property type="term" value="F:transferase activity"/>
    <property type="evidence" value="ECO:0007669"/>
    <property type="project" value="UniProtKB-KW"/>
</dbReference>
<dbReference type="AlphaFoldDB" id="A0A4R6YH27"/>
<comment type="caution">
    <text evidence="1">The sequence shown here is derived from an EMBL/GenBank/DDBJ whole genome shotgun (WGS) entry which is preliminary data.</text>
</comment>